<name>A0ABW7MKR1_9FLAO</name>
<protein>
    <submittedName>
        <fullName evidence="2">DcaP family trimeric outer membrane transporter</fullName>
    </submittedName>
</protein>
<organism evidence="2 3">
    <name type="scientific">Gaetbulibacter aquiaggeris</name>
    <dbReference type="NCBI Taxonomy" id="1735373"/>
    <lineage>
        <taxon>Bacteria</taxon>
        <taxon>Pseudomonadati</taxon>
        <taxon>Bacteroidota</taxon>
        <taxon>Flavobacteriia</taxon>
        <taxon>Flavobacteriales</taxon>
        <taxon>Flavobacteriaceae</taxon>
        <taxon>Gaetbulibacter</taxon>
    </lineage>
</organism>
<evidence type="ECO:0000313" key="3">
    <source>
        <dbReference type="Proteomes" id="UP001610104"/>
    </source>
</evidence>
<gene>
    <name evidence="2" type="ORF">V8G56_00535</name>
</gene>
<keyword evidence="1" id="KW-0732">Signal</keyword>
<dbReference type="SUPFAM" id="SSF56935">
    <property type="entry name" value="Porins"/>
    <property type="match status" value="1"/>
</dbReference>
<dbReference type="Pfam" id="PF19577">
    <property type="entry name" value="DcaP"/>
    <property type="match status" value="1"/>
</dbReference>
<reference evidence="2 3" key="1">
    <citation type="submission" date="2024-02" db="EMBL/GenBank/DDBJ databases">
        <title>A Gaetbulibacter species isolated from tidal flats and genomic insights of their niches.</title>
        <authorList>
            <person name="Ye Y."/>
        </authorList>
    </citation>
    <scope>NUCLEOTIDE SEQUENCE [LARGE SCALE GENOMIC DNA]</scope>
    <source>
        <strain evidence="2 3">KEM-8</strain>
    </source>
</reference>
<evidence type="ECO:0000313" key="2">
    <source>
        <dbReference type="EMBL" id="MFH6767205.1"/>
    </source>
</evidence>
<feature type="signal peptide" evidence="1">
    <location>
        <begin position="1"/>
        <end position="19"/>
    </location>
</feature>
<sequence length="421" mass="46979">MKYTIFFFVCLLGIAQLSAQDQDSLKTKNQQVLSDRAELRDNLTILTGQDLIDDSFPRSFPIFGTGVRMSFYGYLKLDYLQDFNGIRNDRFQTQIQNVPVEGDGLPVESGYNNLSTRESRFGFDVRTKSPKGKPIRVLLEMDFYNTSDGPFNQKPRLRHFYVTYGKWLAGRTWDILTELKSVPATLDFGAGDALAGGRRAQIRYQDKISENYSFAAGLEMNEFMDLDGNGFAGKGSSSLPMLSARISRNLARGGIITFGGRIYQVRWDGQDQIPNDAKAAYGVVLAGRYYVTKNSYVILNGSYGDGWGSSIVSQIGTNSTGVLNPNGKIETLASTNLIGGFGISLTEKLITNGLIGYSNLEKSQWKDDNAFKGGLTSNWNFTYFIEPNLMLGTEVIYAQRENQNGNTGDAWRWLTSIKYSF</sequence>
<dbReference type="Proteomes" id="UP001610104">
    <property type="component" value="Unassembled WGS sequence"/>
</dbReference>
<dbReference type="EMBL" id="JBAWKC010000001">
    <property type="protein sequence ID" value="MFH6767205.1"/>
    <property type="molecule type" value="Genomic_DNA"/>
</dbReference>
<proteinExistence type="predicted"/>
<dbReference type="InterPro" id="IPR045748">
    <property type="entry name" value="DcaP"/>
</dbReference>
<keyword evidence="3" id="KW-1185">Reference proteome</keyword>
<evidence type="ECO:0000256" key="1">
    <source>
        <dbReference type="SAM" id="SignalP"/>
    </source>
</evidence>
<dbReference type="RefSeq" id="WP_395436484.1">
    <property type="nucleotide sequence ID" value="NZ_JBAWKC010000001.1"/>
</dbReference>
<accession>A0ABW7MKR1</accession>
<feature type="chain" id="PRO_5046677293" evidence="1">
    <location>
        <begin position="20"/>
        <end position="421"/>
    </location>
</feature>
<comment type="caution">
    <text evidence="2">The sequence shown here is derived from an EMBL/GenBank/DDBJ whole genome shotgun (WGS) entry which is preliminary data.</text>
</comment>